<organism evidence="1 2">
    <name type="scientific">Aerophobetes bacterium</name>
    <dbReference type="NCBI Taxonomy" id="2030807"/>
    <lineage>
        <taxon>Bacteria</taxon>
        <taxon>Candidatus Aerophobota</taxon>
    </lineage>
</organism>
<name>A0A662DH83_UNCAE</name>
<evidence type="ECO:0000313" key="1">
    <source>
        <dbReference type="EMBL" id="RLE13492.1"/>
    </source>
</evidence>
<dbReference type="EMBL" id="QMQB01000086">
    <property type="protein sequence ID" value="RLE13492.1"/>
    <property type="molecule type" value="Genomic_DNA"/>
</dbReference>
<comment type="caution">
    <text evidence="1">The sequence shown here is derived from an EMBL/GenBank/DDBJ whole genome shotgun (WGS) entry which is preliminary data.</text>
</comment>
<sequence length="87" mass="10236">MQDAPRRKDKKIKHFNPLKLVSENFDTGGKQTYSLTKKIINILKEDKNGLPTDNTRRRTFKTFKHIQKDACLFKKQARLSLYQANKV</sequence>
<reference evidence="1 2" key="1">
    <citation type="submission" date="2018-06" db="EMBL/GenBank/DDBJ databases">
        <title>Extensive metabolic versatility and redundancy in microbially diverse, dynamic hydrothermal sediments.</title>
        <authorList>
            <person name="Dombrowski N."/>
            <person name="Teske A."/>
            <person name="Baker B.J."/>
        </authorList>
    </citation>
    <scope>NUCLEOTIDE SEQUENCE [LARGE SCALE GENOMIC DNA]</scope>
    <source>
        <strain evidence="1">B19_G9</strain>
    </source>
</reference>
<accession>A0A662DH83</accession>
<proteinExistence type="predicted"/>
<protein>
    <submittedName>
        <fullName evidence="1">Uncharacterized protein</fullName>
    </submittedName>
</protein>
<dbReference type="AlphaFoldDB" id="A0A662DH83"/>
<evidence type="ECO:0000313" key="2">
    <source>
        <dbReference type="Proteomes" id="UP000267654"/>
    </source>
</evidence>
<dbReference type="Proteomes" id="UP000267654">
    <property type="component" value="Unassembled WGS sequence"/>
</dbReference>
<gene>
    <name evidence="1" type="ORF">DRI96_02920</name>
</gene>